<keyword evidence="1" id="KW-1133">Transmembrane helix</keyword>
<sequence length="195" mass="22978">MKRNRLLYLALASSILVILIAFFQWYLIDIITEFLMLPIWLVIFGFFIFITVKTIINLYKNKDWKPFTIQLLTILLWLFFPFTQVMLDLDFKLNKSEREEVVEMVKNGTLKPNVSYDSSLIQLPEKYDQLSKGGGEIVIEKNGDLVLFFTYRGILDNFSGFVYSPNDKKPNQSDFDGDFKQIEKLNENWYFVGSY</sequence>
<evidence type="ECO:0000256" key="1">
    <source>
        <dbReference type="SAM" id="Phobius"/>
    </source>
</evidence>
<feature type="transmembrane region" description="Helical" evidence="1">
    <location>
        <begin position="7"/>
        <end position="28"/>
    </location>
</feature>
<name>A0ABS7USN1_9BACI</name>
<dbReference type="Proteomes" id="UP001165287">
    <property type="component" value="Unassembled WGS sequence"/>
</dbReference>
<feature type="transmembrane region" description="Helical" evidence="1">
    <location>
        <begin position="34"/>
        <end position="55"/>
    </location>
</feature>
<evidence type="ECO:0000313" key="2">
    <source>
        <dbReference type="EMBL" id="MBZ5751312.1"/>
    </source>
</evidence>
<proteinExistence type="predicted"/>
<keyword evidence="1" id="KW-0812">Transmembrane</keyword>
<dbReference type="EMBL" id="JAIQUM010000030">
    <property type="protein sequence ID" value="MBZ5751312.1"/>
    <property type="molecule type" value="Genomic_DNA"/>
</dbReference>
<accession>A0ABS7USN1</accession>
<feature type="transmembrane region" description="Helical" evidence="1">
    <location>
        <begin position="67"/>
        <end position="87"/>
    </location>
</feature>
<evidence type="ECO:0008006" key="4">
    <source>
        <dbReference type="Google" id="ProtNLM"/>
    </source>
</evidence>
<keyword evidence="3" id="KW-1185">Reference proteome</keyword>
<evidence type="ECO:0000313" key="3">
    <source>
        <dbReference type="Proteomes" id="UP001165287"/>
    </source>
</evidence>
<reference evidence="2" key="1">
    <citation type="submission" date="2024-05" db="EMBL/GenBank/DDBJ databases">
        <title>Metabacillus sp. nov., isolated from the rhizosphere soil of tomato plants.</title>
        <authorList>
            <person name="Ma R."/>
        </authorList>
    </citation>
    <scope>NUCLEOTIDE SEQUENCE</scope>
    <source>
        <strain evidence="2">DBTR6</strain>
    </source>
</reference>
<protein>
    <recommendedName>
        <fullName evidence="4">DUF1109 domain-containing protein</fullName>
    </recommendedName>
</protein>
<comment type="caution">
    <text evidence="2">The sequence shown here is derived from an EMBL/GenBank/DDBJ whole genome shotgun (WGS) entry which is preliminary data.</text>
</comment>
<gene>
    <name evidence="2" type="ORF">K9V48_13910</name>
</gene>
<organism evidence="2 3">
    <name type="scientific">Metabacillus rhizolycopersici</name>
    <dbReference type="NCBI Taxonomy" id="2875709"/>
    <lineage>
        <taxon>Bacteria</taxon>
        <taxon>Bacillati</taxon>
        <taxon>Bacillota</taxon>
        <taxon>Bacilli</taxon>
        <taxon>Bacillales</taxon>
        <taxon>Bacillaceae</taxon>
        <taxon>Metabacillus</taxon>
    </lineage>
</organism>
<keyword evidence="1" id="KW-0472">Membrane</keyword>